<evidence type="ECO:0000256" key="4">
    <source>
        <dbReference type="ARBA" id="ARBA00023163"/>
    </source>
</evidence>
<gene>
    <name evidence="9" type="ORF">GGR90_001697</name>
</gene>
<dbReference type="Gene3D" id="1.10.10.10">
    <property type="entry name" value="Winged helix-like DNA-binding domain superfamily/Winged helix DNA-binding domain"/>
    <property type="match status" value="1"/>
</dbReference>
<dbReference type="InterPro" id="IPR001789">
    <property type="entry name" value="Sig_transdc_resp-reg_receiver"/>
</dbReference>
<dbReference type="CDD" id="cd06170">
    <property type="entry name" value="LuxR_C_like"/>
    <property type="match status" value="1"/>
</dbReference>
<evidence type="ECO:0000256" key="1">
    <source>
        <dbReference type="ARBA" id="ARBA00022553"/>
    </source>
</evidence>
<keyword evidence="4" id="KW-0804">Transcription</keyword>
<protein>
    <submittedName>
        <fullName evidence="9">Two-component system nitrate/nitrite response regulator NarL</fullName>
    </submittedName>
</protein>
<accession>A0A7X6B975</accession>
<keyword evidence="10" id="KW-1185">Reference proteome</keyword>
<dbReference type="Pfam" id="PF00196">
    <property type="entry name" value="GerE"/>
    <property type="match status" value="1"/>
</dbReference>
<dbReference type="PROSITE" id="PS50043">
    <property type="entry name" value="HTH_LUXR_2"/>
    <property type="match status" value="1"/>
</dbReference>
<dbReference type="InterPro" id="IPR000792">
    <property type="entry name" value="Tscrpt_reg_LuxR_C"/>
</dbReference>
<dbReference type="SUPFAM" id="SSF52172">
    <property type="entry name" value="CheY-like"/>
    <property type="match status" value="1"/>
</dbReference>
<keyword evidence="2" id="KW-0805">Transcription regulation</keyword>
<organism evidence="9 10">
    <name type="scientific">Sphingopyxis italica</name>
    <dbReference type="NCBI Taxonomy" id="1129133"/>
    <lineage>
        <taxon>Bacteria</taxon>
        <taxon>Pseudomonadati</taxon>
        <taxon>Pseudomonadota</taxon>
        <taxon>Alphaproteobacteria</taxon>
        <taxon>Sphingomonadales</taxon>
        <taxon>Sphingomonadaceae</taxon>
        <taxon>Sphingopyxis</taxon>
    </lineage>
</organism>
<dbReference type="SMART" id="SM00421">
    <property type="entry name" value="HTH_LUXR"/>
    <property type="match status" value="1"/>
</dbReference>
<dbReference type="Proteomes" id="UP000535078">
    <property type="component" value="Unassembled WGS sequence"/>
</dbReference>
<dbReference type="InterPro" id="IPR016032">
    <property type="entry name" value="Sig_transdc_resp-reg_C-effctor"/>
</dbReference>
<name>A0A7X6B975_9SPHN</name>
<feature type="domain" description="Response regulatory" evidence="8">
    <location>
        <begin position="53"/>
        <end position="168"/>
    </location>
</feature>
<dbReference type="RefSeq" id="WP_167921006.1">
    <property type="nucleotide sequence ID" value="NZ_JAATIT010000002.1"/>
</dbReference>
<evidence type="ECO:0000256" key="6">
    <source>
        <dbReference type="SAM" id="MobiDB-lite"/>
    </source>
</evidence>
<dbReference type="GO" id="GO:0000160">
    <property type="term" value="P:phosphorelay signal transduction system"/>
    <property type="evidence" value="ECO:0007669"/>
    <property type="project" value="InterPro"/>
</dbReference>
<dbReference type="Pfam" id="PF00072">
    <property type="entry name" value="Response_reg"/>
    <property type="match status" value="1"/>
</dbReference>
<evidence type="ECO:0000256" key="3">
    <source>
        <dbReference type="ARBA" id="ARBA00023125"/>
    </source>
</evidence>
<keyword evidence="3" id="KW-0238">DNA-binding</keyword>
<evidence type="ECO:0000313" key="10">
    <source>
        <dbReference type="Proteomes" id="UP000535078"/>
    </source>
</evidence>
<evidence type="ECO:0000259" key="8">
    <source>
        <dbReference type="PROSITE" id="PS50110"/>
    </source>
</evidence>
<dbReference type="PANTHER" id="PTHR43214">
    <property type="entry name" value="TWO-COMPONENT RESPONSE REGULATOR"/>
    <property type="match status" value="1"/>
</dbReference>
<reference evidence="9 10" key="1">
    <citation type="submission" date="2020-03" db="EMBL/GenBank/DDBJ databases">
        <title>Genomic Encyclopedia of Type Strains, Phase IV (KMG-IV): sequencing the most valuable type-strain genomes for metagenomic binning, comparative biology and taxonomic classification.</title>
        <authorList>
            <person name="Goeker M."/>
        </authorList>
    </citation>
    <scope>NUCLEOTIDE SEQUENCE [LARGE SCALE GENOMIC DNA]</scope>
    <source>
        <strain evidence="9 10">DSM 25229</strain>
    </source>
</reference>
<dbReference type="PANTHER" id="PTHR43214:SF41">
    <property type="entry name" value="NITRATE_NITRITE RESPONSE REGULATOR PROTEIN NARP"/>
    <property type="match status" value="1"/>
</dbReference>
<dbReference type="GO" id="GO:0003677">
    <property type="term" value="F:DNA binding"/>
    <property type="evidence" value="ECO:0007669"/>
    <property type="project" value="UniProtKB-KW"/>
</dbReference>
<dbReference type="InterPro" id="IPR036388">
    <property type="entry name" value="WH-like_DNA-bd_sf"/>
</dbReference>
<dbReference type="InterPro" id="IPR011006">
    <property type="entry name" value="CheY-like_superfamily"/>
</dbReference>
<keyword evidence="1 5" id="KW-0597">Phosphoprotein</keyword>
<evidence type="ECO:0000256" key="5">
    <source>
        <dbReference type="PROSITE-ProRule" id="PRU00169"/>
    </source>
</evidence>
<proteinExistence type="predicted"/>
<sequence>MNLAAANVEVGGRGSGGGSTPSTSQEDDLDRWLLIQKEADPALADPDQLPVATILIVDDHPITHSGLQLLFSIEPRFQIVGGLHRGAEVASYLANNPVDLVILDLNMPDLRGVSVLAEIIGSHDMAVVVLTGDNNNTEIEVALKLGARAVVSKSEPASEILAACDAALAGEIYISQTITCGLGCEEQAPVLLSPRQMAVLHYLEQGYRNKEIGYRLSIAPPTVSFHIAELRKKLGVGHNRKIVERAQTLGLI</sequence>
<dbReference type="AlphaFoldDB" id="A0A7X6B975"/>
<dbReference type="CDD" id="cd17535">
    <property type="entry name" value="REC_NarL-like"/>
    <property type="match status" value="1"/>
</dbReference>
<dbReference type="PROSITE" id="PS50110">
    <property type="entry name" value="RESPONSE_REGULATORY"/>
    <property type="match status" value="1"/>
</dbReference>
<dbReference type="SMART" id="SM00448">
    <property type="entry name" value="REC"/>
    <property type="match status" value="1"/>
</dbReference>
<evidence type="ECO:0000256" key="2">
    <source>
        <dbReference type="ARBA" id="ARBA00023015"/>
    </source>
</evidence>
<feature type="domain" description="HTH luxR-type" evidence="7">
    <location>
        <begin position="185"/>
        <end position="250"/>
    </location>
</feature>
<feature type="modified residue" description="4-aspartylphosphate" evidence="5">
    <location>
        <position position="104"/>
    </location>
</feature>
<evidence type="ECO:0000259" key="7">
    <source>
        <dbReference type="PROSITE" id="PS50043"/>
    </source>
</evidence>
<feature type="region of interest" description="Disordered" evidence="6">
    <location>
        <begin position="1"/>
        <end position="27"/>
    </location>
</feature>
<dbReference type="Gene3D" id="3.40.50.2300">
    <property type="match status" value="1"/>
</dbReference>
<dbReference type="GO" id="GO:0006355">
    <property type="term" value="P:regulation of DNA-templated transcription"/>
    <property type="evidence" value="ECO:0007669"/>
    <property type="project" value="InterPro"/>
</dbReference>
<evidence type="ECO:0000313" key="9">
    <source>
        <dbReference type="EMBL" id="NJB89522.1"/>
    </source>
</evidence>
<comment type="caution">
    <text evidence="9">The sequence shown here is derived from an EMBL/GenBank/DDBJ whole genome shotgun (WGS) entry which is preliminary data.</text>
</comment>
<dbReference type="PRINTS" id="PR00038">
    <property type="entry name" value="HTHLUXR"/>
</dbReference>
<dbReference type="InterPro" id="IPR039420">
    <property type="entry name" value="WalR-like"/>
</dbReference>
<dbReference type="EMBL" id="JAATIT010000002">
    <property type="protein sequence ID" value="NJB89522.1"/>
    <property type="molecule type" value="Genomic_DNA"/>
</dbReference>
<dbReference type="SUPFAM" id="SSF46894">
    <property type="entry name" value="C-terminal effector domain of the bipartite response regulators"/>
    <property type="match status" value="1"/>
</dbReference>
<dbReference type="InterPro" id="IPR058245">
    <property type="entry name" value="NreC/VraR/RcsB-like_REC"/>
</dbReference>